<feature type="transmembrane region" description="Helical" evidence="1">
    <location>
        <begin position="129"/>
        <end position="150"/>
    </location>
</feature>
<name>A0ABR3FDW1_9AGAR</name>
<feature type="transmembrane region" description="Helical" evidence="1">
    <location>
        <begin position="93"/>
        <end position="117"/>
    </location>
</feature>
<proteinExistence type="predicted"/>
<feature type="transmembrane region" description="Helical" evidence="1">
    <location>
        <begin position="20"/>
        <end position="39"/>
    </location>
</feature>
<evidence type="ECO:0000313" key="2">
    <source>
        <dbReference type="EMBL" id="KAL0573521.1"/>
    </source>
</evidence>
<dbReference type="PANTHER" id="PTHR33048:SF47">
    <property type="entry name" value="INTEGRAL MEMBRANE PROTEIN-RELATED"/>
    <property type="match status" value="1"/>
</dbReference>
<keyword evidence="3" id="KW-1185">Reference proteome</keyword>
<feature type="transmembrane region" description="Helical" evidence="1">
    <location>
        <begin position="203"/>
        <end position="228"/>
    </location>
</feature>
<dbReference type="EMBL" id="JBAHYK010000495">
    <property type="protein sequence ID" value="KAL0573521.1"/>
    <property type="molecule type" value="Genomic_DNA"/>
</dbReference>
<organism evidence="2 3">
    <name type="scientific">Marasmius crinis-equi</name>
    <dbReference type="NCBI Taxonomy" id="585013"/>
    <lineage>
        <taxon>Eukaryota</taxon>
        <taxon>Fungi</taxon>
        <taxon>Dikarya</taxon>
        <taxon>Basidiomycota</taxon>
        <taxon>Agaricomycotina</taxon>
        <taxon>Agaricomycetes</taxon>
        <taxon>Agaricomycetidae</taxon>
        <taxon>Agaricales</taxon>
        <taxon>Marasmiineae</taxon>
        <taxon>Marasmiaceae</taxon>
        <taxon>Marasmius</taxon>
    </lineage>
</organism>
<keyword evidence="1" id="KW-1133">Transmembrane helix</keyword>
<accession>A0ABR3FDW1</accession>
<protein>
    <recommendedName>
        <fullName evidence="4">Integral membrane protein</fullName>
    </recommendedName>
</protein>
<evidence type="ECO:0008006" key="4">
    <source>
        <dbReference type="Google" id="ProtNLM"/>
    </source>
</evidence>
<dbReference type="Proteomes" id="UP001465976">
    <property type="component" value="Unassembled WGS sequence"/>
</dbReference>
<feature type="transmembrane region" description="Helical" evidence="1">
    <location>
        <begin position="51"/>
        <end position="73"/>
    </location>
</feature>
<feature type="transmembrane region" description="Helical" evidence="1">
    <location>
        <begin position="170"/>
        <end position="191"/>
    </location>
</feature>
<feature type="transmembrane region" description="Helical" evidence="1">
    <location>
        <begin position="240"/>
        <end position="263"/>
    </location>
</feature>
<evidence type="ECO:0000256" key="1">
    <source>
        <dbReference type="SAM" id="Phobius"/>
    </source>
</evidence>
<keyword evidence="1" id="KW-0472">Membrane</keyword>
<keyword evidence="1" id="KW-0812">Transmembrane</keyword>
<dbReference type="InterPro" id="IPR052337">
    <property type="entry name" value="SAT4-like"/>
</dbReference>
<evidence type="ECO:0000313" key="3">
    <source>
        <dbReference type="Proteomes" id="UP001465976"/>
    </source>
</evidence>
<comment type="caution">
    <text evidence="2">The sequence shown here is derived from an EMBL/GenBank/DDBJ whole genome shotgun (WGS) entry which is preliminary data.</text>
</comment>
<gene>
    <name evidence="2" type="ORF">V5O48_008442</name>
</gene>
<reference evidence="2 3" key="1">
    <citation type="submission" date="2024-02" db="EMBL/GenBank/DDBJ databases">
        <title>A draft genome for the cacao thread blight pathogen Marasmius crinis-equi.</title>
        <authorList>
            <person name="Cohen S.P."/>
            <person name="Baruah I.K."/>
            <person name="Amoako-Attah I."/>
            <person name="Bukari Y."/>
            <person name="Meinhardt L.W."/>
            <person name="Bailey B.A."/>
        </authorList>
    </citation>
    <scope>NUCLEOTIDE SEQUENCE [LARGE SCALE GENOMIC DNA]</scope>
    <source>
        <strain evidence="2 3">GH-76</strain>
    </source>
</reference>
<sequence length="349" mass="38811">MSSSLSPAPPIVFDLPENRVFITIIHSLAILITILRLARRIRIKRFSWDDGWAALAASLVVVYLILDWVKWALVQDRRTSMEAARYAKEDRTIISVVSALSLGAIWSSRISLALSIARILPPSRLRTSAVALSVGCGVMGCATLAEKMVVFNAPILQKEHIVQLRIIGTFQIVGDVIASLVLLILPLYALWNSSSLPSTERRLILVLFTSTFLTLMASCAQTACTIVKKDGRGLSYTINLQIAISVMVCNFLVVITMLFRLLFRRRRGAQDKPSEEEEESGEDYNSGEHTIGFISTRSRTQDFVLTTISTYDGPQFTGVEEMQTYSLRSCRSLGTSTTVRNLEDEDRKG</sequence>
<dbReference type="PANTHER" id="PTHR33048">
    <property type="entry name" value="PTH11-LIKE INTEGRAL MEMBRANE PROTEIN (AFU_ORTHOLOGUE AFUA_5G11245)"/>
    <property type="match status" value="1"/>
</dbReference>